<dbReference type="PANTHER" id="PTHR31699">
    <property type="entry name" value="NUDIX T16 FAMILY MEMBER"/>
    <property type="match status" value="1"/>
</dbReference>
<sequence length="201" mass="22952">MLNTPGFELINFDESLKLSDHGHAAHCCIYSSCCTSVFDNYKSSALISMQMRFDGQLGFHGGLVHESNIPNGLNRELKEEINLDEKFFVTEKDYLFTHVQTSNNLCLHFYAKEVTLKDFEAIERSIFEASDFGKETMGIFRVPMFTMNDGYRGLPAFLNNCFVGYAKNQFLNFLLFSKLMSLEEIKVAIESSKKNIQVKCT</sequence>
<dbReference type="GO" id="GO:0006402">
    <property type="term" value="P:mRNA catabolic process"/>
    <property type="evidence" value="ECO:0007669"/>
    <property type="project" value="TreeGrafter"/>
</dbReference>
<keyword evidence="5" id="KW-1185">Reference proteome</keyword>
<dbReference type="GO" id="GO:0016077">
    <property type="term" value="P:sno(s)RNA catabolic process"/>
    <property type="evidence" value="ECO:0007669"/>
    <property type="project" value="TreeGrafter"/>
</dbReference>
<name>A0AAV4N2W7_CAEEX</name>
<evidence type="ECO:0000256" key="3">
    <source>
        <dbReference type="ARBA" id="ARBA00023242"/>
    </source>
</evidence>
<evidence type="ECO:0000256" key="1">
    <source>
        <dbReference type="ARBA" id="ARBA00004123"/>
    </source>
</evidence>
<reference evidence="4 5" key="1">
    <citation type="submission" date="2021-06" db="EMBL/GenBank/DDBJ databases">
        <title>Caerostris extrusa draft genome.</title>
        <authorList>
            <person name="Kono N."/>
            <person name="Arakawa K."/>
        </authorList>
    </citation>
    <scope>NUCLEOTIDE SEQUENCE [LARGE SCALE GENOMIC DNA]</scope>
</reference>
<dbReference type="Gene3D" id="3.90.79.10">
    <property type="entry name" value="Nucleoside Triphosphate Pyrophosphohydrolase"/>
    <property type="match status" value="1"/>
</dbReference>
<dbReference type="GO" id="GO:0005634">
    <property type="term" value="C:nucleus"/>
    <property type="evidence" value="ECO:0007669"/>
    <property type="project" value="UniProtKB-SubCell"/>
</dbReference>
<accession>A0AAV4N2W7</accession>
<keyword evidence="2" id="KW-0694">RNA-binding</keyword>
<keyword evidence="3" id="KW-0539">Nucleus</keyword>
<organism evidence="4 5">
    <name type="scientific">Caerostris extrusa</name>
    <name type="common">Bark spider</name>
    <name type="synonym">Caerostris bankana</name>
    <dbReference type="NCBI Taxonomy" id="172846"/>
    <lineage>
        <taxon>Eukaryota</taxon>
        <taxon>Metazoa</taxon>
        <taxon>Ecdysozoa</taxon>
        <taxon>Arthropoda</taxon>
        <taxon>Chelicerata</taxon>
        <taxon>Arachnida</taxon>
        <taxon>Araneae</taxon>
        <taxon>Araneomorphae</taxon>
        <taxon>Entelegynae</taxon>
        <taxon>Araneoidea</taxon>
        <taxon>Araneidae</taxon>
        <taxon>Caerostris</taxon>
    </lineage>
</organism>
<gene>
    <name evidence="4" type="primary">NUDT16</name>
    <name evidence="4" type="ORF">CEXT_413291</name>
</gene>
<dbReference type="SUPFAM" id="SSF55811">
    <property type="entry name" value="Nudix"/>
    <property type="match status" value="1"/>
</dbReference>
<proteinExistence type="predicted"/>
<dbReference type="GO" id="GO:1990174">
    <property type="term" value="F:phosphodiesterase decapping endonuclease activity"/>
    <property type="evidence" value="ECO:0007669"/>
    <property type="project" value="TreeGrafter"/>
</dbReference>
<dbReference type="InterPro" id="IPR054754">
    <property type="entry name" value="NudT16"/>
</dbReference>
<dbReference type="GO" id="GO:0030515">
    <property type="term" value="F:snoRNA binding"/>
    <property type="evidence" value="ECO:0007669"/>
    <property type="project" value="TreeGrafter"/>
</dbReference>
<comment type="subcellular location">
    <subcellularLocation>
        <location evidence="1">Nucleus</location>
    </subcellularLocation>
</comment>
<protein>
    <submittedName>
        <fullName evidence="4">U8 snoRNA-decapping enzyme</fullName>
    </submittedName>
</protein>
<dbReference type="Pfam" id="PF22327">
    <property type="entry name" value="Nudt16-like"/>
    <property type="match status" value="1"/>
</dbReference>
<dbReference type="PANTHER" id="PTHR31699:SF1">
    <property type="entry name" value="U8 SNORNA-DECAPPING ENZYME"/>
    <property type="match status" value="1"/>
</dbReference>
<dbReference type="InterPro" id="IPR015797">
    <property type="entry name" value="NUDIX_hydrolase-like_dom_sf"/>
</dbReference>
<dbReference type="EMBL" id="BPLR01020355">
    <property type="protein sequence ID" value="GIX77744.1"/>
    <property type="molecule type" value="Genomic_DNA"/>
</dbReference>
<evidence type="ECO:0000256" key="2">
    <source>
        <dbReference type="ARBA" id="ARBA00022884"/>
    </source>
</evidence>
<evidence type="ECO:0000313" key="4">
    <source>
        <dbReference type="EMBL" id="GIX77744.1"/>
    </source>
</evidence>
<dbReference type="Proteomes" id="UP001054945">
    <property type="component" value="Unassembled WGS sequence"/>
</dbReference>
<dbReference type="AlphaFoldDB" id="A0AAV4N2W7"/>
<comment type="caution">
    <text evidence="4">The sequence shown here is derived from an EMBL/GenBank/DDBJ whole genome shotgun (WGS) entry which is preliminary data.</text>
</comment>
<evidence type="ECO:0000313" key="5">
    <source>
        <dbReference type="Proteomes" id="UP001054945"/>
    </source>
</evidence>